<name>A0AA35LXC4_9HYPO</name>
<comment type="caution">
    <text evidence="1">The sequence shown here is derived from an EMBL/GenBank/DDBJ whole genome shotgun (WGS) entry which is preliminary data.</text>
</comment>
<dbReference type="Gene3D" id="2.60.270.20">
    <property type="entry name" value="Cytolysin/lectin"/>
    <property type="match status" value="1"/>
</dbReference>
<reference evidence="1" key="1">
    <citation type="submission" date="2023-01" db="EMBL/GenBank/DDBJ databases">
        <authorList>
            <person name="Piombo E."/>
        </authorList>
    </citation>
    <scope>NUCLEOTIDE SEQUENCE</scope>
</reference>
<sequence>MLRFMTEQGKEVFFIVLGVHNYKPWVDIVEAPWPNASCVKILPEYYDGKYPVRCAAAMLSSIHSVEHRTISVGYKDAQGHNLELNIVIG</sequence>
<dbReference type="InterPro" id="IPR009960">
    <property type="entry name" value="Fruit_body_lectin_fun"/>
</dbReference>
<dbReference type="Proteomes" id="UP001160390">
    <property type="component" value="Unassembled WGS sequence"/>
</dbReference>
<dbReference type="InterPro" id="IPR015926">
    <property type="entry name" value="Cytolysin/lectin"/>
</dbReference>
<accession>A0AA35LXC4</accession>
<evidence type="ECO:0000313" key="2">
    <source>
        <dbReference type="Proteomes" id="UP001160390"/>
    </source>
</evidence>
<keyword evidence="2" id="KW-1185">Reference proteome</keyword>
<dbReference type="AlphaFoldDB" id="A0AA35LXC4"/>
<organism evidence="1 2">
    <name type="scientific">Clonostachys chloroleuca</name>
    <dbReference type="NCBI Taxonomy" id="1926264"/>
    <lineage>
        <taxon>Eukaryota</taxon>
        <taxon>Fungi</taxon>
        <taxon>Dikarya</taxon>
        <taxon>Ascomycota</taxon>
        <taxon>Pezizomycotina</taxon>
        <taxon>Sordariomycetes</taxon>
        <taxon>Hypocreomycetidae</taxon>
        <taxon>Hypocreales</taxon>
        <taxon>Bionectriaceae</taxon>
        <taxon>Clonostachys</taxon>
    </lineage>
</organism>
<dbReference type="SUPFAM" id="SSF63724">
    <property type="entry name" value="Cytolysin/lectin"/>
    <property type="match status" value="1"/>
</dbReference>
<dbReference type="Pfam" id="PF07367">
    <property type="entry name" value="FB_lectin"/>
    <property type="match status" value="1"/>
</dbReference>
<proteinExistence type="predicted"/>
<evidence type="ECO:0000313" key="1">
    <source>
        <dbReference type="EMBL" id="CAI6084487.1"/>
    </source>
</evidence>
<dbReference type="EMBL" id="CABFNP030000754">
    <property type="protein sequence ID" value="CAI6084487.1"/>
    <property type="molecule type" value="Genomic_DNA"/>
</dbReference>
<gene>
    <name evidence="1" type="ORF">CCHLO57077_00004892</name>
</gene>
<protein>
    <submittedName>
        <fullName evidence="1">Uncharacterized protein</fullName>
    </submittedName>
</protein>